<dbReference type="RefSeq" id="WP_129751389.1">
    <property type="nucleotide sequence ID" value="NZ_JUIW01000007.1"/>
</dbReference>
<comment type="caution">
    <text evidence="2">The sequence shown here is derived from an EMBL/GenBank/DDBJ whole genome shotgun (WGS) entry which is preliminary data.</text>
</comment>
<name>A0A444W9A7_9FLAO</name>
<accession>A0A444W9A7</accession>
<evidence type="ECO:0000313" key="2">
    <source>
        <dbReference type="EMBL" id="RYJ42491.1"/>
    </source>
</evidence>
<dbReference type="OrthoDB" id="1372254at2"/>
<feature type="signal peptide" evidence="1">
    <location>
        <begin position="1"/>
        <end position="18"/>
    </location>
</feature>
<keyword evidence="3" id="KW-1185">Reference proteome</keyword>
<dbReference type="EMBL" id="JUIW01000007">
    <property type="protein sequence ID" value="RYJ42491.1"/>
    <property type="molecule type" value="Genomic_DNA"/>
</dbReference>
<reference evidence="2 3" key="1">
    <citation type="submission" date="2014-12" db="EMBL/GenBank/DDBJ databases">
        <title>Genome sequence of Flavobacterium beibuense RSKm HC5.</title>
        <authorList>
            <person name="Kim J.F."/>
            <person name="Song J.Y."/>
            <person name="Kwak M.-J."/>
            <person name="Lee S.-W."/>
        </authorList>
    </citation>
    <scope>NUCLEOTIDE SEQUENCE [LARGE SCALE GENOMIC DNA]</scope>
    <source>
        <strain evidence="2 3">RSKm HC5</strain>
    </source>
</reference>
<dbReference type="Proteomes" id="UP000289775">
    <property type="component" value="Unassembled WGS sequence"/>
</dbReference>
<gene>
    <name evidence="2" type="ORF">NU09_2277</name>
</gene>
<keyword evidence="1" id="KW-0732">Signal</keyword>
<organism evidence="2 3">
    <name type="scientific">Flavobacterium beibuense</name>
    <dbReference type="NCBI Taxonomy" id="657326"/>
    <lineage>
        <taxon>Bacteria</taxon>
        <taxon>Pseudomonadati</taxon>
        <taxon>Bacteroidota</taxon>
        <taxon>Flavobacteriia</taxon>
        <taxon>Flavobacteriales</taxon>
        <taxon>Flavobacteriaceae</taxon>
        <taxon>Flavobacterium</taxon>
    </lineage>
</organism>
<feature type="chain" id="PRO_5019549484" description="Secreted protein" evidence="1">
    <location>
        <begin position="19"/>
        <end position="189"/>
    </location>
</feature>
<protein>
    <recommendedName>
        <fullName evidence="4">Secreted protein</fullName>
    </recommendedName>
</protein>
<evidence type="ECO:0000256" key="1">
    <source>
        <dbReference type="SAM" id="SignalP"/>
    </source>
</evidence>
<sequence>MKKSILLLLLLLGLTANAQQDDCNYTVISTETGEIKSTPEYLMFEKVFGGTSSFIFFSLSNHDGIPVLNFQLLAKSNEFPKVYCLNNKSRIHLQLLNGKIVTLICISEDQCSGLVYDSVEKKNIRMLSGNFLFTKGSIEDLDESPISFMRVKYSGETVDYPLSSNLKSETMGQNYTPDSYFIKYMKCVK</sequence>
<evidence type="ECO:0000313" key="3">
    <source>
        <dbReference type="Proteomes" id="UP000289775"/>
    </source>
</evidence>
<proteinExistence type="predicted"/>
<dbReference type="AlphaFoldDB" id="A0A444W9A7"/>
<evidence type="ECO:0008006" key="4">
    <source>
        <dbReference type="Google" id="ProtNLM"/>
    </source>
</evidence>